<keyword evidence="2" id="KW-0732">Signal</keyword>
<reference evidence="4 5" key="1">
    <citation type="submission" date="2021-02" db="EMBL/GenBank/DDBJ databases">
        <title>Genome assembly of Pseudopithomyces chartarum.</title>
        <authorList>
            <person name="Jauregui R."/>
            <person name="Singh J."/>
            <person name="Voisey C."/>
        </authorList>
    </citation>
    <scope>NUCLEOTIDE SEQUENCE [LARGE SCALE GENOMIC DNA]</scope>
    <source>
        <strain evidence="4 5">AGR01</strain>
    </source>
</reference>
<comment type="caution">
    <text evidence="4">The sequence shown here is derived from an EMBL/GenBank/DDBJ whole genome shotgun (WGS) entry which is preliminary data.</text>
</comment>
<dbReference type="SUPFAM" id="SSF54909">
    <property type="entry name" value="Dimeric alpha+beta barrel"/>
    <property type="match status" value="1"/>
</dbReference>
<evidence type="ECO:0000313" key="5">
    <source>
        <dbReference type="Proteomes" id="UP001280581"/>
    </source>
</evidence>
<keyword evidence="5" id="KW-1185">Reference proteome</keyword>
<feature type="signal peptide" evidence="2">
    <location>
        <begin position="1"/>
        <end position="26"/>
    </location>
</feature>
<dbReference type="Pfam" id="PF07110">
    <property type="entry name" value="EthD"/>
    <property type="match status" value="1"/>
</dbReference>
<dbReference type="AlphaFoldDB" id="A0AAN6LW42"/>
<accession>A0AAN6LW42</accession>
<dbReference type="EMBL" id="WVTA01000009">
    <property type="protein sequence ID" value="KAK3207192.1"/>
    <property type="molecule type" value="Genomic_DNA"/>
</dbReference>
<protein>
    <recommendedName>
        <fullName evidence="3">EthD domain-containing protein</fullName>
    </recommendedName>
</protein>
<evidence type="ECO:0000313" key="4">
    <source>
        <dbReference type="EMBL" id="KAK3207192.1"/>
    </source>
</evidence>
<evidence type="ECO:0000256" key="2">
    <source>
        <dbReference type="SAM" id="SignalP"/>
    </source>
</evidence>
<feature type="chain" id="PRO_5042964107" description="EthD domain-containing protein" evidence="2">
    <location>
        <begin position="27"/>
        <end position="233"/>
    </location>
</feature>
<dbReference type="GO" id="GO:0016491">
    <property type="term" value="F:oxidoreductase activity"/>
    <property type="evidence" value="ECO:0007669"/>
    <property type="project" value="InterPro"/>
</dbReference>
<comment type="similarity">
    <text evidence="1">Belongs to the tpcK family.</text>
</comment>
<evidence type="ECO:0000259" key="3">
    <source>
        <dbReference type="Pfam" id="PF07110"/>
    </source>
</evidence>
<sequence>MRLLSTLGGLIFAALAASSPPPYGYGHPTSSTISTPIASSNPPNKSCIRSTPDLTNCLVGECPHKYTFEEFDPAHQKSGGIATHSNEQPYFRFMVLFQINKALCEEQAHEHWKTVHADLTLASKDTGVDILRYTQFHADTAHREAVRSFVDKTGMAYAPYDGIAEFHAKDAASILRFMNHAFDDPTVVKDQGYFVNTNVTLHVMAGYDTLIYGAGVATSEGTDGVMPGDPRFR</sequence>
<name>A0AAN6LW42_9PLEO</name>
<gene>
    <name evidence="4" type="ORF">GRF29_103g132465</name>
</gene>
<dbReference type="InterPro" id="IPR009799">
    <property type="entry name" value="EthD_dom"/>
</dbReference>
<dbReference type="InterPro" id="IPR011008">
    <property type="entry name" value="Dimeric_a/b-barrel"/>
</dbReference>
<evidence type="ECO:0000256" key="1">
    <source>
        <dbReference type="ARBA" id="ARBA00005986"/>
    </source>
</evidence>
<proteinExistence type="inferred from homology"/>
<dbReference type="Gene3D" id="3.30.70.100">
    <property type="match status" value="1"/>
</dbReference>
<feature type="domain" description="EthD" evidence="3">
    <location>
        <begin position="104"/>
        <end position="196"/>
    </location>
</feature>
<organism evidence="4 5">
    <name type="scientific">Pseudopithomyces chartarum</name>
    <dbReference type="NCBI Taxonomy" id="1892770"/>
    <lineage>
        <taxon>Eukaryota</taxon>
        <taxon>Fungi</taxon>
        <taxon>Dikarya</taxon>
        <taxon>Ascomycota</taxon>
        <taxon>Pezizomycotina</taxon>
        <taxon>Dothideomycetes</taxon>
        <taxon>Pleosporomycetidae</taxon>
        <taxon>Pleosporales</taxon>
        <taxon>Massarineae</taxon>
        <taxon>Didymosphaeriaceae</taxon>
        <taxon>Pseudopithomyces</taxon>
    </lineage>
</organism>
<dbReference type="Proteomes" id="UP001280581">
    <property type="component" value="Unassembled WGS sequence"/>
</dbReference>